<dbReference type="GO" id="GO:0051301">
    <property type="term" value="P:cell division"/>
    <property type="evidence" value="ECO:0007669"/>
    <property type="project" value="UniProtKB-KW"/>
</dbReference>
<evidence type="ECO:0000256" key="5">
    <source>
        <dbReference type="ARBA" id="ARBA00022618"/>
    </source>
</evidence>
<dbReference type="InterPro" id="IPR004513">
    <property type="entry name" value="FtsX"/>
</dbReference>
<organism evidence="14 15">
    <name type="scientific">Candidatus Coprenecus avistercoris</name>
    <dbReference type="NCBI Taxonomy" id="2840730"/>
    <lineage>
        <taxon>Bacteria</taxon>
        <taxon>Pseudomonadati</taxon>
        <taxon>Bacteroidota</taxon>
        <taxon>Bacteroidia</taxon>
        <taxon>Bacteroidales</taxon>
        <taxon>Rikenellaceae</taxon>
        <taxon>Rikenellaceae incertae sedis</taxon>
        <taxon>Candidatus Coprenecus</taxon>
    </lineage>
</organism>
<evidence type="ECO:0000313" key="15">
    <source>
        <dbReference type="Proteomes" id="UP000886744"/>
    </source>
</evidence>
<proteinExistence type="inferred from homology"/>
<sequence>MARNESNILYRRLLRSYFSSVISISLVLFLVGMVGVLIVNARSVSNYFKENITVSAILTPEADEADASALADGLERTGYVKDVRIISKEEGTEEMKEILGDDFMDVFEVNPIPVSLELQISADYISTDSLAVIEESLYGHSAVGEVVYQQSLVELLEANLERIGLIAGIFVLLLLFISVVLINNTVRLNVYAKRFTIHTMRLVGATKGFITRPFVGQAFFQGLISGAIADVFILGALYLIRNEFYQLFSLFDAMLLGAVMAATVVLGMLICMISTSAGVRSLISLKRSELYY</sequence>
<accession>A0A9D1J6F5</accession>
<dbReference type="Pfam" id="PF18075">
    <property type="entry name" value="FtsX_ECD"/>
    <property type="match status" value="1"/>
</dbReference>
<dbReference type="PIRSF" id="PIRSF003097">
    <property type="entry name" value="FtsX"/>
    <property type="match status" value="1"/>
</dbReference>
<feature type="transmembrane region" description="Helical" evidence="11">
    <location>
        <begin position="163"/>
        <end position="186"/>
    </location>
</feature>
<dbReference type="AlphaFoldDB" id="A0A9D1J6F5"/>
<evidence type="ECO:0000259" key="12">
    <source>
        <dbReference type="Pfam" id="PF02687"/>
    </source>
</evidence>
<name>A0A9D1J6F5_9BACT</name>
<feature type="domain" description="FtsX extracellular" evidence="13">
    <location>
        <begin position="53"/>
        <end position="146"/>
    </location>
</feature>
<comment type="subcellular location">
    <subcellularLocation>
        <location evidence="1">Cell membrane</location>
        <topology evidence="1">Multi-pass membrane protein</topology>
    </subcellularLocation>
</comment>
<keyword evidence="6 11" id="KW-0812">Transmembrane</keyword>
<evidence type="ECO:0000259" key="13">
    <source>
        <dbReference type="Pfam" id="PF18075"/>
    </source>
</evidence>
<evidence type="ECO:0000256" key="3">
    <source>
        <dbReference type="ARBA" id="ARBA00021907"/>
    </source>
</evidence>
<keyword evidence="8 10" id="KW-0472">Membrane</keyword>
<evidence type="ECO:0000256" key="9">
    <source>
        <dbReference type="ARBA" id="ARBA00023306"/>
    </source>
</evidence>
<evidence type="ECO:0000256" key="4">
    <source>
        <dbReference type="ARBA" id="ARBA00022475"/>
    </source>
</evidence>
<dbReference type="Proteomes" id="UP000886744">
    <property type="component" value="Unassembled WGS sequence"/>
</dbReference>
<dbReference type="Pfam" id="PF02687">
    <property type="entry name" value="FtsX"/>
    <property type="match status" value="1"/>
</dbReference>
<feature type="transmembrane region" description="Helical" evidence="11">
    <location>
        <begin position="253"/>
        <end position="279"/>
    </location>
</feature>
<keyword evidence="4 10" id="KW-1003">Cell membrane</keyword>
<keyword evidence="7 11" id="KW-1133">Transmembrane helix</keyword>
<feature type="domain" description="ABC3 transporter permease C-terminal" evidence="12">
    <location>
        <begin position="169"/>
        <end position="282"/>
    </location>
</feature>
<reference evidence="14" key="1">
    <citation type="submission" date="2020-10" db="EMBL/GenBank/DDBJ databases">
        <authorList>
            <person name="Gilroy R."/>
        </authorList>
    </citation>
    <scope>NUCLEOTIDE SEQUENCE</scope>
    <source>
        <strain evidence="14">ChiHjej13B12-12457</strain>
    </source>
</reference>
<gene>
    <name evidence="14" type="ORF">IAC94_03505</name>
</gene>
<keyword evidence="5 10" id="KW-0132">Cell division</keyword>
<evidence type="ECO:0000256" key="8">
    <source>
        <dbReference type="ARBA" id="ARBA00023136"/>
    </source>
</evidence>
<comment type="caution">
    <text evidence="14">The sequence shown here is derived from an EMBL/GenBank/DDBJ whole genome shotgun (WGS) entry which is preliminary data.</text>
</comment>
<dbReference type="PANTHER" id="PTHR47755">
    <property type="entry name" value="CELL DIVISION PROTEIN FTSX"/>
    <property type="match status" value="1"/>
</dbReference>
<dbReference type="InterPro" id="IPR040690">
    <property type="entry name" value="FtsX_ECD"/>
</dbReference>
<feature type="transmembrane region" description="Helical" evidence="11">
    <location>
        <begin position="218"/>
        <end position="241"/>
    </location>
</feature>
<dbReference type="Gene3D" id="3.30.70.3040">
    <property type="match status" value="1"/>
</dbReference>
<evidence type="ECO:0000256" key="1">
    <source>
        <dbReference type="ARBA" id="ARBA00004651"/>
    </source>
</evidence>
<feature type="transmembrane region" description="Helical" evidence="11">
    <location>
        <begin position="21"/>
        <end position="41"/>
    </location>
</feature>
<dbReference type="PANTHER" id="PTHR47755:SF1">
    <property type="entry name" value="CELL DIVISION PROTEIN FTSX"/>
    <property type="match status" value="1"/>
</dbReference>
<evidence type="ECO:0000313" key="14">
    <source>
        <dbReference type="EMBL" id="HIR62575.1"/>
    </source>
</evidence>
<keyword evidence="9 10" id="KW-0131">Cell cycle</keyword>
<evidence type="ECO:0000256" key="2">
    <source>
        <dbReference type="ARBA" id="ARBA00007379"/>
    </source>
</evidence>
<reference evidence="14" key="2">
    <citation type="journal article" date="2021" name="PeerJ">
        <title>Extensive microbial diversity within the chicken gut microbiome revealed by metagenomics and culture.</title>
        <authorList>
            <person name="Gilroy R."/>
            <person name="Ravi A."/>
            <person name="Getino M."/>
            <person name="Pursley I."/>
            <person name="Horton D.L."/>
            <person name="Alikhan N.F."/>
            <person name="Baker D."/>
            <person name="Gharbi K."/>
            <person name="Hall N."/>
            <person name="Watson M."/>
            <person name="Adriaenssens E.M."/>
            <person name="Foster-Nyarko E."/>
            <person name="Jarju S."/>
            <person name="Secka A."/>
            <person name="Antonio M."/>
            <person name="Oren A."/>
            <person name="Chaudhuri R.R."/>
            <person name="La Ragione R."/>
            <person name="Hildebrand F."/>
            <person name="Pallen M.J."/>
        </authorList>
    </citation>
    <scope>NUCLEOTIDE SEQUENCE</scope>
    <source>
        <strain evidence="14">ChiHjej13B12-12457</strain>
    </source>
</reference>
<evidence type="ECO:0000256" key="11">
    <source>
        <dbReference type="SAM" id="Phobius"/>
    </source>
</evidence>
<dbReference type="EMBL" id="DVHI01000043">
    <property type="protein sequence ID" value="HIR62575.1"/>
    <property type="molecule type" value="Genomic_DNA"/>
</dbReference>
<dbReference type="InterPro" id="IPR003838">
    <property type="entry name" value="ABC3_permease_C"/>
</dbReference>
<protein>
    <recommendedName>
        <fullName evidence="3 10">Cell division protein FtsX</fullName>
    </recommendedName>
</protein>
<evidence type="ECO:0000256" key="6">
    <source>
        <dbReference type="ARBA" id="ARBA00022692"/>
    </source>
</evidence>
<dbReference type="GO" id="GO:0005886">
    <property type="term" value="C:plasma membrane"/>
    <property type="evidence" value="ECO:0007669"/>
    <property type="project" value="UniProtKB-SubCell"/>
</dbReference>
<comment type="similarity">
    <text evidence="2 10">Belongs to the ABC-4 integral membrane protein family. FtsX subfamily.</text>
</comment>
<evidence type="ECO:0000256" key="7">
    <source>
        <dbReference type="ARBA" id="ARBA00022989"/>
    </source>
</evidence>
<evidence type="ECO:0000256" key="10">
    <source>
        <dbReference type="PIRNR" id="PIRNR003097"/>
    </source>
</evidence>